<gene>
    <name evidence="1" type="ORF">HF853_04065</name>
</gene>
<sequence length="77" mass="8387">MSVTDSQRRIADLEKTLDAGIQKYTEAGGAADTGTAPTMMTRMRHPRGRVRYRSPSGREYSNTHLNSSLGAFDLIGG</sequence>
<comment type="caution">
    <text evidence="1">The sequence shown here is derived from an EMBL/GenBank/DDBJ whole genome shotgun (WGS) entry which is preliminary data.</text>
</comment>
<accession>A0AB36CJ40</accession>
<proteinExistence type="predicted"/>
<evidence type="ECO:0000313" key="1">
    <source>
        <dbReference type="EMBL" id="NME88863.1"/>
    </source>
</evidence>
<dbReference type="RefSeq" id="WP_168969248.1">
    <property type="nucleotide sequence ID" value="NZ_JABAFZ010000003.1"/>
</dbReference>
<dbReference type="EMBL" id="JABAFZ010000003">
    <property type="protein sequence ID" value="NME88863.1"/>
    <property type="molecule type" value="Genomic_DNA"/>
</dbReference>
<organism evidence="1 2">
    <name type="scientific">Corynebacterium stationis</name>
    <dbReference type="NCBI Taxonomy" id="1705"/>
    <lineage>
        <taxon>Bacteria</taxon>
        <taxon>Bacillati</taxon>
        <taxon>Actinomycetota</taxon>
        <taxon>Actinomycetes</taxon>
        <taxon>Mycobacteriales</taxon>
        <taxon>Corynebacteriaceae</taxon>
        <taxon>Corynebacterium</taxon>
    </lineage>
</organism>
<protein>
    <submittedName>
        <fullName evidence="1">Uncharacterized protein</fullName>
    </submittedName>
</protein>
<evidence type="ECO:0000313" key="2">
    <source>
        <dbReference type="Proteomes" id="UP000544551"/>
    </source>
</evidence>
<dbReference type="AlphaFoldDB" id="A0AB36CJ40"/>
<dbReference type="Proteomes" id="UP000544551">
    <property type="component" value="Unassembled WGS sequence"/>
</dbReference>
<reference evidence="1 2" key="1">
    <citation type="submission" date="2020-04" db="EMBL/GenBank/DDBJ databases">
        <authorList>
            <person name="Hitch T.C.A."/>
            <person name="Wylensek D."/>
            <person name="Clavel T."/>
        </authorList>
    </citation>
    <scope>NUCLEOTIDE SEQUENCE [LARGE SCALE GENOMIC DNA]</scope>
    <source>
        <strain evidence="1 2">BL-383-APC-3D</strain>
    </source>
</reference>
<name>A0AB36CJ40_9CORY</name>